<gene>
    <name evidence="1" type="ORF">CH371_01140</name>
</gene>
<evidence type="ECO:0000313" key="2">
    <source>
        <dbReference type="Proteomes" id="UP000231912"/>
    </source>
</evidence>
<organism evidence="1 2">
    <name type="scientific">Leptospira wolffii</name>
    <dbReference type="NCBI Taxonomy" id="409998"/>
    <lineage>
        <taxon>Bacteria</taxon>
        <taxon>Pseudomonadati</taxon>
        <taxon>Spirochaetota</taxon>
        <taxon>Spirochaetia</taxon>
        <taxon>Leptospirales</taxon>
        <taxon>Leptospiraceae</taxon>
        <taxon>Leptospira</taxon>
    </lineage>
</organism>
<accession>A0A2M9ZE68</accession>
<comment type="caution">
    <text evidence="1">The sequence shown here is derived from an EMBL/GenBank/DDBJ whole genome shotgun (WGS) entry which is preliminary data.</text>
</comment>
<dbReference type="EMBL" id="NPDT01000001">
    <property type="protein sequence ID" value="PJZ66740.1"/>
    <property type="molecule type" value="Genomic_DNA"/>
</dbReference>
<proteinExistence type="predicted"/>
<evidence type="ECO:0000313" key="1">
    <source>
        <dbReference type="EMBL" id="PJZ66740.1"/>
    </source>
</evidence>
<dbReference type="AlphaFoldDB" id="A0A2M9ZE68"/>
<sequence length="102" mass="11825">MDSLGCIVSVLTFFRISYYDRFQISTVTVWDAKIRKKERKRFFGIPFLFRGEEWITTKKNPPGGGFKISSDKRIKLIRGKANSNAKTAGIGCLVYYFLFNRL</sequence>
<name>A0A2M9ZE68_9LEPT</name>
<protein>
    <submittedName>
        <fullName evidence="1">Uncharacterized protein</fullName>
    </submittedName>
</protein>
<dbReference type="Proteomes" id="UP000231912">
    <property type="component" value="Unassembled WGS sequence"/>
</dbReference>
<reference evidence="1 2" key="1">
    <citation type="submission" date="2017-07" db="EMBL/GenBank/DDBJ databases">
        <title>Leptospira spp. isolated from tropical soils.</title>
        <authorList>
            <person name="Thibeaux R."/>
            <person name="Iraola G."/>
            <person name="Ferres I."/>
            <person name="Bierque E."/>
            <person name="Girault D."/>
            <person name="Soupe-Gilbert M.-E."/>
            <person name="Picardeau M."/>
            <person name="Goarant C."/>
        </authorList>
    </citation>
    <scope>NUCLEOTIDE SEQUENCE [LARGE SCALE GENOMIC DNA]</scope>
    <source>
        <strain evidence="1 2">FH2-C-A2</strain>
    </source>
</reference>